<proteinExistence type="predicted"/>
<protein>
    <submittedName>
        <fullName evidence="1">Uncharacterized protein</fullName>
    </submittedName>
</protein>
<reference evidence="1 2" key="1">
    <citation type="submission" date="2019-10" db="EMBL/GenBank/DDBJ databases">
        <authorList>
            <person name="Dong K."/>
        </authorList>
    </citation>
    <scope>NUCLEOTIDE SEQUENCE [LARGE SCALE GENOMIC DNA]</scope>
    <source>
        <strain evidence="2">dk771</strain>
    </source>
</reference>
<accession>A0AA90W6U1</accession>
<dbReference type="RefSeq" id="WP_153372256.1">
    <property type="nucleotide sequence ID" value="NZ_CP045650.1"/>
</dbReference>
<dbReference type="AlphaFoldDB" id="A0AA90W6U1"/>
<name>A0AA90W6U1_9GAMM</name>
<sequence length="55" mass="6567">MEFSKLFNMLRHRVANTQQDQCPTHIQHALIKMNMTIDRLNQTTNLSLFKTDYLD</sequence>
<organism evidence="1 2">
    <name type="scientific">Acinetobacter wanghuae</name>
    <dbReference type="NCBI Taxonomy" id="2662362"/>
    <lineage>
        <taxon>Bacteria</taxon>
        <taxon>Pseudomonadati</taxon>
        <taxon>Pseudomonadota</taxon>
        <taxon>Gammaproteobacteria</taxon>
        <taxon>Moraxellales</taxon>
        <taxon>Moraxellaceae</taxon>
        <taxon>Acinetobacter</taxon>
    </lineage>
</organism>
<comment type="caution">
    <text evidence="1">The sequence shown here is derived from an EMBL/GenBank/DDBJ whole genome shotgun (WGS) entry which is preliminary data.</text>
</comment>
<evidence type="ECO:0000313" key="1">
    <source>
        <dbReference type="EMBL" id="MQW91406.1"/>
    </source>
</evidence>
<dbReference type="EMBL" id="WITK01000003">
    <property type="protein sequence ID" value="MQW91406.1"/>
    <property type="molecule type" value="Genomic_DNA"/>
</dbReference>
<dbReference type="Proteomes" id="UP000480556">
    <property type="component" value="Unassembled WGS sequence"/>
</dbReference>
<evidence type="ECO:0000313" key="2">
    <source>
        <dbReference type="Proteomes" id="UP000480556"/>
    </source>
</evidence>
<gene>
    <name evidence="1" type="ORF">GHJ48_03150</name>
</gene>